<feature type="region of interest" description="Disordered" evidence="1">
    <location>
        <begin position="71"/>
        <end position="122"/>
    </location>
</feature>
<gene>
    <name evidence="2" type="ORF">SFRICE_005152</name>
</gene>
<dbReference type="AlphaFoldDB" id="A0A2H1VJK7"/>
<dbReference type="EMBL" id="ODYU01002916">
    <property type="protein sequence ID" value="SOQ41013.1"/>
    <property type="molecule type" value="Genomic_DNA"/>
</dbReference>
<organism evidence="2">
    <name type="scientific">Spodoptera frugiperda</name>
    <name type="common">Fall armyworm</name>
    <dbReference type="NCBI Taxonomy" id="7108"/>
    <lineage>
        <taxon>Eukaryota</taxon>
        <taxon>Metazoa</taxon>
        <taxon>Ecdysozoa</taxon>
        <taxon>Arthropoda</taxon>
        <taxon>Hexapoda</taxon>
        <taxon>Insecta</taxon>
        <taxon>Pterygota</taxon>
        <taxon>Neoptera</taxon>
        <taxon>Endopterygota</taxon>
        <taxon>Lepidoptera</taxon>
        <taxon>Glossata</taxon>
        <taxon>Ditrysia</taxon>
        <taxon>Noctuoidea</taxon>
        <taxon>Noctuidae</taxon>
        <taxon>Amphipyrinae</taxon>
        <taxon>Spodoptera</taxon>
    </lineage>
</organism>
<reference evidence="2" key="1">
    <citation type="submission" date="2016-07" db="EMBL/GenBank/DDBJ databases">
        <authorList>
            <person name="Bretaudeau A."/>
        </authorList>
    </citation>
    <scope>NUCLEOTIDE SEQUENCE</scope>
    <source>
        <strain evidence="2">Rice</strain>
        <tissue evidence="2">Whole body</tissue>
    </source>
</reference>
<evidence type="ECO:0000256" key="1">
    <source>
        <dbReference type="SAM" id="MobiDB-lite"/>
    </source>
</evidence>
<evidence type="ECO:0000313" key="2">
    <source>
        <dbReference type="EMBL" id="SOQ41013.1"/>
    </source>
</evidence>
<proteinExistence type="predicted"/>
<name>A0A2H1VJK7_SPOFR</name>
<feature type="compositionally biased region" description="Polar residues" evidence="1">
    <location>
        <begin position="101"/>
        <end position="122"/>
    </location>
</feature>
<feature type="compositionally biased region" description="Basic and acidic residues" evidence="1">
    <location>
        <begin position="83"/>
        <end position="99"/>
    </location>
</feature>
<accession>A0A2H1VJK7</accession>
<protein>
    <submittedName>
        <fullName evidence="2">SFRICE_005152</fullName>
    </submittedName>
</protein>
<sequence>MALNFYIRNNILRVTQRVPCRNRTIYMLHGSQLPSPAPTVHYVLWMGSLLSIHRILELRIFLAQPHSLVSVETGGKSSNDFSRLARGERERQTLTDKKPFRSNSCFSSRSPGKSTRPQLSQNRWLNNTLSDPLIEFKTPIPAVALATNRSTKQ</sequence>